<comment type="caution">
    <text evidence="2">The sequence shown here is derived from an EMBL/GenBank/DDBJ whole genome shotgun (WGS) entry which is preliminary data.</text>
</comment>
<protein>
    <submittedName>
        <fullName evidence="2">Uncharacterized protein</fullName>
    </submittedName>
</protein>
<evidence type="ECO:0000313" key="2">
    <source>
        <dbReference type="EMBL" id="GGZ37682.1"/>
    </source>
</evidence>
<organism evidence="2 3">
    <name type="scientific">Streptomyces poonensis</name>
    <dbReference type="NCBI Taxonomy" id="68255"/>
    <lineage>
        <taxon>Bacteria</taxon>
        <taxon>Bacillati</taxon>
        <taxon>Actinomycetota</taxon>
        <taxon>Actinomycetes</taxon>
        <taxon>Kitasatosporales</taxon>
        <taxon>Streptomycetaceae</taxon>
        <taxon>Streptomyces</taxon>
    </lineage>
</organism>
<dbReference type="AlphaFoldDB" id="A0A918UVN5"/>
<reference evidence="2" key="1">
    <citation type="journal article" date="2014" name="Int. J. Syst. Evol. Microbiol.">
        <title>Complete genome sequence of Corynebacterium casei LMG S-19264T (=DSM 44701T), isolated from a smear-ripened cheese.</title>
        <authorList>
            <consortium name="US DOE Joint Genome Institute (JGI-PGF)"/>
            <person name="Walter F."/>
            <person name="Albersmeier A."/>
            <person name="Kalinowski J."/>
            <person name="Ruckert C."/>
        </authorList>
    </citation>
    <scope>NUCLEOTIDE SEQUENCE</scope>
    <source>
        <strain evidence="2">JCM 4815</strain>
    </source>
</reference>
<feature type="compositionally biased region" description="Pro residues" evidence="1">
    <location>
        <begin position="38"/>
        <end position="55"/>
    </location>
</feature>
<sequence>MRPESRPESRLGWNIVVRRPFDVMEMDAPEVVRDRGFSPPPPLPDPVPWGLPPPDPRCRPERPRPRTPDGLGTFIADLHDAVLPRPRSGLGSRLPGGAGAEPPWT</sequence>
<gene>
    <name evidence="2" type="ORF">GCM10010365_68030</name>
</gene>
<reference evidence="2" key="2">
    <citation type="submission" date="2020-09" db="EMBL/GenBank/DDBJ databases">
        <authorList>
            <person name="Sun Q."/>
            <person name="Ohkuma M."/>
        </authorList>
    </citation>
    <scope>NUCLEOTIDE SEQUENCE</scope>
    <source>
        <strain evidence="2">JCM 4815</strain>
    </source>
</reference>
<evidence type="ECO:0000256" key="1">
    <source>
        <dbReference type="SAM" id="MobiDB-lite"/>
    </source>
</evidence>
<feature type="region of interest" description="Disordered" evidence="1">
    <location>
        <begin position="32"/>
        <end position="105"/>
    </location>
</feature>
<keyword evidence="3" id="KW-1185">Reference proteome</keyword>
<dbReference type="EMBL" id="BMVW01000020">
    <property type="protein sequence ID" value="GGZ37682.1"/>
    <property type="molecule type" value="Genomic_DNA"/>
</dbReference>
<proteinExistence type="predicted"/>
<feature type="compositionally biased region" description="Basic and acidic residues" evidence="1">
    <location>
        <begin position="56"/>
        <end position="67"/>
    </location>
</feature>
<name>A0A918UVN5_9ACTN</name>
<dbReference type="Proteomes" id="UP000622166">
    <property type="component" value="Unassembled WGS sequence"/>
</dbReference>
<evidence type="ECO:0000313" key="3">
    <source>
        <dbReference type="Proteomes" id="UP000622166"/>
    </source>
</evidence>
<accession>A0A918UVN5</accession>